<evidence type="ECO:0000256" key="3">
    <source>
        <dbReference type="ARBA" id="ARBA00022741"/>
    </source>
</evidence>
<dbReference type="eggNOG" id="COG1105">
    <property type="taxonomic scope" value="Bacteria"/>
</dbReference>
<dbReference type="GO" id="GO:0005524">
    <property type="term" value="F:ATP binding"/>
    <property type="evidence" value="ECO:0007669"/>
    <property type="project" value="UniProtKB-KW"/>
</dbReference>
<keyword evidence="5" id="KW-0067">ATP-binding</keyword>
<evidence type="ECO:0000256" key="6">
    <source>
        <dbReference type="PIRNR" id="PIRNR000535"/>
    </source>
</evidence>
<dbReference type="OrthoDB" id="9801219at2"/>
<evidence type="ECO:0000256" key="5">
    <source>
        <dbReference type="ARBA" id="ARBA00022840"/>
    </source>
</evidence>
<sequence length="311" mass="33579">MIVTVTLNPAVDEEYLMPHFASGQWTRSLSSQRTPGGSGVNVALMLQQMGYETAAMGFLAGFNGDYIRDALRRAGITTNFVHVPGETRTNVNIIDTATESETCIVEEGPKIDAEAVRFFLANYSRMLNRASAVVLGGSLPPGVPVDFYRDLCLGAREAGLPVYVNAVGPELMGALAGDPLYANVDHRFLMGTGSRIDDSVEAQKRAVSEVRALGVRWAVASCQVGGEVFSTPAGIWLANCREKMETRSLFTFDDAITAGIVTATLEGMEVQDAVKFAMACALEDSSHSMKGVRSRRAVEDRVESVSLRRLD</sequence>
<evidence type="ECO:0000259" key="7">
    <source>
        <dbReference type="Pfam" id="PF00294"/>
    </source>
</evidence>
<evidence type="ECO:0000256" key="1">
    <source>
        <dbReference type="ARBA" id="ARBA00010688"/>
    </source>
</evidence>
<evidence type="ECO:0000313" key="9">
    <source>
        <dbReference type="Proteomes" id="UP000003806"/>
    </source>
</evidence>
<dbReference type="GO" id="GO:0008443">
    <property type="term" value="F:phosphofructokinase activity"/>
    <property type="evidence" value="ECO:0007669"/>
    <property type="project" value="TreeGrafter"/>
</dbReference>
<gene>
    <name evidence="8" type="ORF">JonanDRAFT_1285</name>
</gene>
<dbReference type="GO" id="GO:0005829">
    <property type="term" value="C:cytosol"/>
    <property type="evidence" value="ECO:0007669"/>
    <property type="project" value="TreeGrafter"/>
</dbReference>
<dbReference type="Gene3D" id="3.40.1190.20">
    <property type="match status" value="1"/>
</dbReference>
<evidence type="ECO:0000313" key="8">
    <source>
        <dbReference type="EMBL" id="EHM13649.1"/>
    </source>
</evidence>
<dbReference type="Proteomes" id="UP000003806">
    <property type="component" value="Chromosome"/>
</dbReference>
<reference evidence="8 9" key="1">
    <citation type="submission" date="2011-11" db="EMBL/GenBank/DDBJ databases">
        <title>The Noncontiguous Finished genome of Jonquetella anthropi DSM 22815.</title>
        <authorList>
            <consortium name="US DOE Joint Genome Institute (JGI-PGF)"/>
            <person name="Lucas S."/>
            <person name="Copeland A."/>
            <person name="Lapidus A."/>
            <person name="Glavina del Rio T."/>
            <person name="Dalin E."/>
            <person name="Tice H."/>
            <person name="Bruce D."/>
            <person name="Goodwin L."/>
            <person name="Pitluck S."/>
            <person name="Peters L."/>
            <person name="Mikhailova N."/>
            <person name="Held B."/>
            <person name="Kyrpides N."/>
            <person name="Mavromatis K."/>
            <person name="Ivanova N."/>
            <person name="Markowitz V."/>
            <person name="Cheng J.-F."/>
            <person name="Hugenholtz P."/>
            <person name="Woyke T."/>
            <person name="Wu D."/>
            <person name="Gronow S."/>
            <person name="Wellnitz S."/>
            <person name="Brambilla E."/>
            <person name="Klenk H.-P."/>
            <person name="Eisen J.A."/>
        </authorList>
    </citation>
    <scope>NUCLEOTIDE SEQUENCE [LARGE SCALE GENOMIC DNA]</scope>
    <source>
        <strain evidence="8 9">DSM 22815</strain>
    </source>
</reference>
<keyword evidence="3" id="KW-0547">Nucleotide-binding</keyword>
<dbReference type="InterPro" id="IPR011611">
    <property type="entry name" value="PfkB_dom"/>
</dbReference>
<dbReference type="PANTHER" id="PTHR46566:SF1">
    <property type="entry name" value="1-PHOSPHOFRUCTOKINASE"/>
    <property type="match status" value="1"/>
</dbReference>
<evidence type="ECO:0000256" key="2">
    <source>
        <dbReference type="ARBA" id="ARBA00022679"/>
    </source>
</evidence>
<organism evidence="8 9">
    <name type="scientific">Jonquetella anthropi DSM 22815</name>
    <dbReference type="NCBI Taxonomy" id="885272"/>
    <lineage>
        <taxon>Bacteria</taxon>
        <taxon>Thermotogati</taxon>
        <taxon>Synergistota</taxon>
        <taxon>Synergistia</taxon>
        <taxon>Synergistales</taxon>
        <taxon>Dethiosulfovibrionaceae</taxon>
        <taxon>Jonquetella</taxon>
    </lineage>
</organism>
<comment type="similarity">
    <text evidence="1">Belongs to the carbohydrate kinase PfkB family.</text>
</comment>
<dbReference type="PANTHER" id="PTHR46566">
    <property type="entry name" value="1-PHOSPHOFRUCTOKINASE-RELATED"/>
    <property type="match status" value="1"/>
</dbReference>
<dbReference type="InterPro" id="IPR029056">
    <property type="entry name" value="Ribokinase-like"/>
</dbReference>
<dbReference type="Pfam" id="PF00294">
    <property type="entry name" value="PfkB"/>
    <property type="match status" value="1"/>
</dbReference>
<proteinExistence type="inferred from homology"/>
<keyword evidence="9" id="KW-1185">Reference proteome</keyword>
<protein>
    <submittedName>
        <fullName evidence="8">Fructose-1-phosphate kinase/fructose-6-phosphate kinase</fullName>
    </submittedName>
</protein>
<accession>H0UM73</accession>
<dbReference type="AlphaFoldDB" id="H0UM73"/>
<dbReference type="PIRSF" id="PIRSF000535">
    <property type="entry name" value="1PFK/6PFK/LacC"/>
    <property type="match status" value="1"/>
</dbReference>
<keyword evidence="2 6" id="KW-0808">Transferase</keyword>
<dbReference type="InterPro" id="IPR017583">
    <property type="entry name" value="Tagatose/fructose_Pkinase"/>
</dbReference>
<dbReference type="RefSeq" id="WP_008521733.1">
    <property type="nucleotide sequence ID" value="NZ_CM001376.1"/>
</dbReference>
<keyword evidence="4 8" id="KW-0418">Kinase</keyword>
<dbReference type="HOGENOM" id="CLU_050013_0_2_0"/>
<dbReference type="EMBL" id="CM001376">
    <property type="protein sequence ID" value="EHM13649.1"/>
    <property type="molecule type" value="Genomic_DNA"/>
</dbReference>
<dbReference type="STRING" id="885272.JonanDRAFT_1285"/>
<name>H0UM73_9BACT</name>
<dbReference type="SUPFAM" id="SSF53613">
    <property type="entry name" value="Ribokinase-like"/>
    <property type="match status" value="1"/>
</dbReference>
<evidence type="ECO:0000256" key="4">
    <source>
        <dbReference type="ARBA" id="ARBA00022777"/>
    </source>
</evidence>
<feature type="domain" description="Carbohydrate kinase PfkB" evidence="7">
    <location>
        <begin position="32"/>
        <end position="281"/>
    </location>
</feature>